<protein>
    <submittedName>
        <fullName evidence="1">Uncharacterized protein</fullName>
    </submittedName>
</protein>
<proteinExistence type="predicted"/>
<comment type="caution">
    <text evidence="1">The sequence shown here is derived from an EMBL/GenBank/DDBJ whole genome shotgun (WGS) entry which is preliminary data.</text>
</comment>
<accession>A0ABN2UA85</accession>
<evidence type="ECO:0000313" key="2">
    <source>
        <dbReference type="Proteomes" id="UP001501285"/>
    </source>
</evidence>
<keyword evidence="2" id="KW-1185">Reference proteome</keyword>
<organism evidence="1 2">
    <name type="scientific">Terrabacter terrae</name>
    <dbReference type="NCBI Taxonomy" id="318434"/>
    <lineage>
        <taxon>Bacteria</taxon>
        <taxon>Bacillati</taxon>
        <taxon>Actinomycetota</taxon>
        <taxon>Actinomycetes</taxon>
        <taxon>Micrococcales</taxon>
        <taxon>Intrasporangiaceae</taxon>
        <taxon>Terrabacter</taxon>
    </lineage>
</organism>
<dbReference type="Proteomes" id="UP001501285">
    <property type="component" value="Unassembled WGS sequence"/>
</dbReference>
<reference evidence="1 2" key="1">
    <citation type="journal article" date="2019" name="Int. J. Syst. Evol. Microbiol.">
        <title>The Global Catalogue of Microorganisms (GCM) 10K type strain sequencing project: providing services to taxonomists for standard genome sequencing and annotation.</title>
        <authorList>
            <consortium name="The Broad Institute Genomics Platform"/>
            <consortium name="The Broad Institute Genome Sequencing Center for Infectious Disease"/>
            <person name="Wu L."/>
            <person name="Ma J."/>
        </authorList>
    </citation>
    <scope>NUCLEOTIDE SEQUENCE [LARGE SCALE GENOMIC DNA]</scope>
    <source>
        <strain evidence="1 2">JCM 14283</strain>
    </source>
</reference>
<sequence>MDGGGVGEDRLPDHPGRQDAARVDLLGDRLGLVGDLAQRLLSVEVLAAGEEPDLALVVGGLRHELSFCP</sequence>
<evidence type="ECO:0000313" key="1">
    <source>
        <dbReference type="EMBL" id="GAA2032436.1"/>
    </source>
</evidence>
<name>A0ABN2UA85_9MICO</name>
<gene>
    <name evidence="1" type="ORF">GCM10009740_23160</name>
</gene>
<dbReference type="EMBL" id="BAAANB010000021">
    <property type="protein sequence ID" value="GAA2032436.1"/>
    <property type="molecule type" value="Genomic_DNA"/>
</dbReference>